<feature type="region of interest" description="Disordered" evidence="1">
    <location>
        <begin position="63"/>
        <end position="104"/>
    </location>
</feature>
<reference evidence="2" key="1">
    <citation type="submission" date="2013-12" db="EMBL/GenBank/DDBJ databases">
        <authorList>
            <person name="Aslett M."/>
        </authorList>
    </citation>
    <scope>NUCLEOTIDE SEQUENCE [LARGE SCALE GENOMIC DNA]</scope>
    <source>
        <strain evidence="2">Lindley</strain>
    </source>
</reference>
<keyword evidence="2" id="KW-1185">Reference proteome</keyword>
<evidence type="ECO:0000313" key="2">
    <source>
        <dbReference type="Proteomes" id="UP000050741"/>
    </source>
</evidence>
<protein>
    <submittedName>
        <fullName evidence="3">EGF-like domain-containing protein</fullName>
    </submittedName>
</protein>
<evidence type="ECO:0000313" key="3">
    <source>
        <dbReference type="WBParaSite" id="GPLIN_000664500"/>
    </source>
</evidence>
<reference evidence="2" key="2">
    <citation type="submission" date="2014-05" db="EMBL/GenBank/DDBJ databases">
        <title>The genome and life-stage specific transcriptomes of Globodera pallida elucidate key aspects of plant parasitism by a cyst nematode.</title>
        <authorList>
            <person name="Cotton J.A."/>
            <person name="Lilley C.J."/>
            <person name="Jones L.M."/>
            <person name="Kikuchi T."/>
            <person name="Reid A.J."/>
            <person name="Thorpe P."/>
            <person name="Tsai I.J."/>
            <person name="Beasley H."/>
            <person name="Blok V."/>
            <person name="Cock P.J.A."/>
            <person name="Van den Akker S.E."/>
            <person name="Holroyd N."/>
            <person name="Hunt M."/>
            <person name="Mantelin S."/>
            <person name="Naghra H."/>
            <person name="Pain A."/>
            <person name="Palomares-Rius J.E."/>
            <person name="Zarowiecki M."/>
            <person name="Berriman M."/>
            <person name="Jones J.T."/>
            <person name="Urwin P.E."/>
        </authorList>
    </citation>
    <scope>NUCLEOTIDE SEQUENCE [LARGE SCALE GENOMIC DNA]</scope>
    <source>
        <strain evidence="2">Lindley</strain>
    </source>
</reference>
<sequence length="140" mass="15444">MDPLCPRESLPYCYFLNCSNGYKTRTDWGCDGGLAPDQCSKPFEIDDFSCECKIGDKDVDMSNEHMRSEIDNATTISTPSTQSTSTTATSVPPTSSTENKPPHETTLSLANRRCIIHFKTFIMPILLAFVIGAGRVHCDV</sequence>
<name>A0A183C1A2_GLOPA</name>
<dbReference type="Proteomes" id="UP000050741">
    <property type="component" value="Unassembled WGS sequence"/>
</dbReference>
<dbReference type="WBParaSite" id="GPLIN_000664500">
    <property type="protein sequence ID" value="GPLIN_000664500"/>
    <property type="gene ID" value="GPLIN_000664500"/>
</dbReference>
<evidence type="ECO:0000256" key="1">
    <source>
        <dbReference type="SAM" id="MobiDB-lite"/>
    </source>
</evidence>
<proteinExistence type="predicted"/>
<accession>A0A183C1A2</accession>
<organism evidence="2 3">
    <name type="scientific">Globodera pallida</name>
    <name type="common">Potato cyst nematode worm</name>
    <name type="synonym">Heterodera pallida</name>
    <dbReference type="NCBI Taxonomy" id="36090"/>
    <lineage>
        <taxon>Eukaryota</taxon>
        <taxon>Metazoa</taxon>
        <taxon>Ecdysozoa</taxon>
        <taxon>Nematoda</taxon>
        <taxon>Chromadorea</taxon>
        <taxon>Rhabditida</taxon>
        <taxon>Tylenchina</taxon>
        <taxon>Tylenchomorpha</taxon>
        <taxon>Tylenchoidea</taxon>
        <taxon>Heteroderidae</taxon>
        <taxon>Heteroderinae</taxon>
        <taxon>Globodera</taxon>
    </lineage>
</organism>
<dbReference type="AlphaFoldDB" id="A0A183C1A2"/>
<reference evidence="3" key="3">
    <citation type="submission" date="2016-06" db="UniProtKB">
        <authorList>
            <consortium name="WormBaseParasite"/>
        </authorList>
    </citation>
    <scope>IDENTIFICATION</scope>
</reference>
<feature type="compositionally biased region" description="Low complexity" evidence="1">
    <location>
        <begin position="74"/>
        <end position="97"/>
    </location>
</feature>